<dbReference type="PROSITE" id="PS51257">
    <property type="entry name" value="PROKAR_LIPOPROTEIN"/>
    <property type="match status" value="1"/>
</dbReference>
<accession>A0ABR8NCZ4</accession>
<organism evidence="2 3">
    <name type="scientific">Nocardioides cavernae</name>
    <dbReference type="NCBI Taxonomy" id="1921566"/>
    <lineage>
        <taxon>Bacteria</taxon>
        <taxon>Bacillati</taxon>
        <taxon>Actinomycetota</taxon>
        <taxon>Actinomycetes</taxon>
        <taxon>Propionibacteriales</taxon>
        <taxon>Nocardioidaceae</taxon>
        <taxon>Nocardioides</taxon>
    </lineage>
</organism>
<evidence type="ECO:0000313" key="2">
    <source>
        <dbReference type="EMBL" id="MBD3926015.1"/>
    </source>
</evidence>
<name>A0ABR8NCZ4_9ACTN</name>
<reference evidence="2 3" key="1">
    <citation type="submission" date="2020-09" db="EMBL/GenBank/DDBJ databases">
        <title>novel species in genus Nocardioides.</title>
        <authorList>
            <person name="Zhang G."/>
        </authorList>
    </citation>
    <scope>NUCLEOTIDE SEQUENCE [LARGE SCALE GENOMIC DNA]</scope>
    <source>
        <strain evidence="2 3">KCTC 39551</strain>
    </source>
</reference>
<evidence type="ECO:0000259" key="1">
    <source>
        <dbReference type="Pfam" id="PF00144"/>
    </source>
</evidence>
<dbReference type="Gene3D" id="3.40.710.10">
    <property type="entry name" value="DD-peptidase/beta-lactamase superfamily"/>
    <property type="match status" value="1"/>
</dbReference>
<dbReference type="RefSeq" id="WP_191195860.1">
    <property type="nucleotide sequence ID" value="NZ_JACXYZ010000002.1"/>
</dbReference>
<dbReference type="SUPFAM" id="SSF56601">
    <property type="entry name" value="beta-lactamase/transpeptidase-like"/>
    <property type="match status" value="1"/>
</dbReference>
<dbReference type="InterPro" id="IPR001466">
    <property type="entry name" value="Beta-lactam-related"/>
</dbReference>
<keyword evidence="3" id="KW-1185">Reference proteome</keyword>
<proteinExistence type="predicted"/>
<evidence type="ECO:0000313" key="3">
    <source>
        <dbReference type="Proteomes" id="UP000618818"/>
    </source>
</evidence>
<dbReference type="PANTHER" id="PTHR46825:SF7">
    <property type="entry name" value="D-ALANYL-D-ALANINE CARBOXYPEPTIDASE"/>
    <property type="match status" value="1"/>
</dbReference>
<feature type="domain" description="Beta-lactamase-related" evidence="1">
    <location>
        <begin position="75"/>
        <end position="373"/>
    </location>
</feature>
<dbReference type="InterPro" id="IPR012338">
    <property type="entry name" value="Beta-lactam/transpept-like"/>
</dbReference>
<gene>
    <name evidence="2" type="ORF">IEZ26_15435</name>
</gene>
<sequence>MRVPGVRGGRSGASLVLVLVLALVLLAACTSSSDDSPRPSSDTSGAAADAAEEPLVLDRIVESWQSPSADVYLEDLPGAILVALENGETRSLAVGNSRLAPDEPMRVDDRFGAGSVTKPMVAAAILQLEDQGALNLTDTVEEWLPGMLPFGKGVTIEDLLDHRSGIFDVANADPDFPLDIDLTDQRLRRLLDHPPTGPPDKTTRYTNPGYWLLGKIIERATGHQLAHELDTRVFTPAGMTDTVLSADLRGEPRLVRGYDKNGEDITPSDYTGPWAAGGVVTTGGDLVRFLDTLLHKDLVSDANLDEMTTSRGDLAAGAGYGLGVLLADSRCGELIGHDGEIAGYRTFAFYNPANGRTVVAFTNTSTNAADEALAYLTVDGLCY</sequence>
<comment type="caution">
    <text evidence="2">The sequence shown here is derived from an EMBL/GenBank/DDBJ whole genome shotgun (WGS) entry which is preliminary data.</text>
</comment>
<protein>
    <submittedName>
        <fullName evidence="2">Beta-lactamase family protein</fullName>
    </submittedName>
</protein>
<dbReference type="PANTHER" id="PTHR46825">
    <property type="entry name" value="D-ALANYL-D-ALANINE-CARBOXYPEPTIDASE/ENDOPEPTIDASE AMPH"/>
    <property type="match status" value="1"/>
</dbReference>
<dbReference type="Pfam" id="PF00144">
    <property type="entry name" value="Beta-lactamase"/>
    <property type="match status" value="1"/>
</dbReference>
<dbReference type="Proteomes" id="UP000618818">
    <property type="component" value="Unassembled WGS sequence"/>
</dbReference>
<dbReference type="InterPro" id="IPR050491">
    <property type="entry name" value="AmpC-like"/>
</dbReference>
<dbReference type="EMBL" id="JACXYZ010000002">
    <property type="protein sequence ID" value="MBD3926015.1"/>
    <property type="molecule type" value="Genomic_DNA"/>
</dbReference>